<evidence type="ECO:0000313" key="1">
    <source>
        <dbReference type="EMBL" id="RXH31788.1"/>
    </source>
</evidence>
<accession>A0A4Q0S6M6</accession>
<keyword evidence="2" id="KW-1185">Reference proteome</keyword>
<proteinExistence type="predicted"/>
<dbReference type="AlphaFoldDB" id="A0A4Q0S6M6"/>
<sequence>MTSRHGKVIVAAVVARDSIMVLQAVANTWRSRKVRFGKFGVASAGNGAASTPVSPPFALEFSLVARCLPWMSCSLA</sequence>
<comment type="caution">
    <text evidence="1">The sequence shown here is derived from an EMBL/GenBank/DDBJ whole genome shotgun (WGS) entry which is preliminary data.</text>
</comment>
<protein>
    <submittedName>
        <fullName evidence="1">Uncharacterized protein</fullName>
    </submittedName>
</protein>
<gene>
    <name evidence="1" type="ORF">XH99_10530</name>
</gene>
<name>A0A4Q0S6M6_9BRAD</name>
<organism evidence="1 2">
    <name type="scientific">Bradyrhizobium nanningense</name>
    <dbReference type="NCBI Taxonomy" id="1325118"/>
    <lineage>
        <taxon>Bacteria</taxon>
        <taxon>Pseudomonadati</taxon>
        <taxon>Pseudomonadota</taxon>
        <taxon>Alphaproteobacteria</taxon>
        <taxon>Hyphomicrobiales</taxon>
        <taxon>Nitrobacteraceae</taxon>
        <taxon>Bradyrhizobium</taxon>
    </lineage>
</organism>
<dbReference type="Proteomes" id="UP000289546">
    <property type="component" value="Unassembled WGS sequence"/>
</dbReference>
<evidence type="ECO:0000313" key="2">
    <source>
        <dbReference type="Proteomes" id="UP000289546"/>
    </source>
</evidence>
<dbReference type="EMBL" id="LBJQ01000057">
    <property type="protein sequence ID" value="RXH31788.1"/>
    <property type="molecule type" value="Genomic_DNA"/>
</dbReference>
<reference evidence="1 2" key="1">
    <citation type="submission" date="2015-04" db="EMBL/GenBank/DDBJ databases">
        <title>Comparative genomics of rhizobia nodulating Arachis hypogaea in China.</title>
        <authorList>
            <person name="Li Y."/>
        </authorList>
    </citation>
    <scope>NUCLEOTIDE SEQUENCE [LARGE SCALE GENOMIC DNA]</scope>
    <source>
        <strain evidence="1 2">CCBAU 51757</strain>
    </source>
</reference>